<dbReference type="EMBL" id="JARAOO010000003">
    <property type="protein sequence ID" value="KAJ7977924.1"/>
    <property type="molecule type" value="Genomic_DNA"/>
</dbReference>
<dbReference type="KEGG" id="qsa:O6P43_007476"/>
<keyword evidence="2" id="KW-1185">Reference proteome</keyword>
<gene>
    <name evidence="1" type="ORF">O6P43_007476</name>
</gene>
<proteinExistence type="predicted"/>
<reference evidence="1" key="1">
    <citation type="journal article" date="2023" name="Science">
        <title>Elucidation of the pathway for biosynthesis of saponin adjuvants from the soapbark tree.</title>
        <authorList>
            <person name="Reed J."/>
            <person name="Orme A."/>
            <person name="El-Demerdash A."/>
            <person name="Owen C."/>
            <person name="Martin L.B.B."/>
            <person name="Misra R.C."/>
            <person name="Kikuchi S."/>
            <person name="Rejzek M."/>
            <person name="Martin A.C."/>
            <person name="Harkess A."/>
            <person name="Leebens-Mack J."/>
            <person name="Louveau T."/>
            <person name="Stephenson M.J."/>
            <person name="Osbourn A."/>
        </authorList>
    </citation>
    <scope>NUCLEOTIDE SEQUENCE</scope>
    <source>
        <strain evidence="1">S10</strain>
    </source>
</reference>
<protein>
    <submittedName>
        <fullName evidence="1">Uncharacterized protein</fullName>
    </submittedName>
</protein>
<evidence type="ECO:0000313" key="1">
    <source>
        <dbReference type="EMBL" id="KAJ7977924.1"/>
    </source>
</evidence>
<sequence>MARNEYDGELGSQREGLLSKEAVLVPLLQVCNNFCLRKWGTLICFFCSWAFSSYEFMSKWKNKIFDGPFGCWKLKTGRRARRENGSGSTNAITVVLPELKNLKMQAKQRCNVRKR</sequence>
<evidence type="ECO:0000313" key="2">
    <source>
        <dbReference type="Proteomes" id="UP001163823"/>
    </source>
</evidence>
<name>A0AAD7QAR0_QUISA</name>
<comment type="caution">
    <text evidence="1">The sequence shown here is derived from an EMBL/GenBank/DDBJ whole genome shotgun (WGS) entry which is preliminary data.</text>
</comment>
<dbReference type="AlphaFoldDB" id="A0AAD7QAR0"/>
<accession>A0AAD7QAR0</accession>
<dbReference type="Proteomes" id="UP001163823">
    <property type="component" value="Chromosome 3"/>
</dbReference>
<organism evidence="1 2">
    <name type="scientific">Quillaja saponaria</name>
    <name type="common">Soap bark tree</name>
    <dbReference type="NCBI Taxonomy" id="32244"/>
    <lineage>
        <taxon>Eukaryota</taxon>
        <taxon>Viridiplantae</taxon>
        <taxon>Streptophyta</taxon>
        <taxon>Embryophyta</taxon>
        <taxon>Tracheophyta</taxon>
        <taxon>Spermatophyta</taxon>
        <taxon>Magnoliopsida</taxon>
        <taxon>eudicotyledons</taxon>
        <taxon>Gunneridae</taxon>
        <taxon>Pentapetalae</taxon>
        <taxon>rosids</taxon>
        <taxon>fabids</taxon>
        <taxon>Fabales</taxon>
        <taxon>Quillajaceae</taxon>
        <taxon>Quillaja</taxon>
    </lineage>
</organism>